<dbReference type="InterPro" id="IPR023387">
    <property type="entry name" value="DUF1653-like_dom"/>
</dbReference>
<sequence length="90" mass="10155">MSTARYFRHTDGGLYRFIADARHSEDQSAVVVYEHLWPFTPGVWVRPAQEFHDRFTPISEAEVLAAQQGDRLAAQEAVNQAKAARRAARG</sequence>
<dbReference type="Proteomes" id="UP001595791">
    <property type="component" value="Unassembled WGS sequence"/>
</dbReference>
<reference evidence="3" key="1">
    <citation type="journal article" date="2019" name="Int. J. Syst. Evol. Microbiol.">
        <title>The Global Catalogue of Microorganisms (GCM) 10K type strain sequencing project: providing services to taxonomists for standard genome sequencing and annotation.</title>
        <authorList>
            <consortium name="The Broad Institute Genomics Platform"/>
            <consortium name="The Broad Institute Genome Sequencing Center for Infectious Disease"/>
            <person name="Wu L."/>
            <person name="Ma J."/>
        </authorList>
    </citation>
    <scope>NUCLEOTIDE SEQUENCE [LARGE SCALE GENOMIC DNA]</scope>
    <source>
        <strain evidence="3">LMG 29894</strain>
    </source>
</reference>
<keyword evidence="3" id="KW-1185">Reference proteome</keyword>
<comment type="caution">
    <text evidence="2">The sequence shown here is derived from an EMBL/GenBank/DDBJ whole genome shotgun (WGS) entry which is preliminary data.</text>
</comment>
<feature type="domain" description="DUF1653" evidence="1">
    <location>
        <begin position="6"/>
        <end position="53"/>
    </location>
</feature>
<dbReference type="EMBL" id="JBHSBU010000001">
    <property type="protein sequence ID" value="MFC4159274.1"/>
    <property type="molecule type" value="Genomic_DNA"/>
</dbReference>
<evidence type="ECO:0000313" key="2">
    <source>
        <dbReference type="EMBL" id="MFC4159274.1"/>
    </source>
</evidence>
<evidence type="ECO:0000259" key="1">
    <source>
        <dbReference type="Pfam" id="PF07866"/>
    </source>
</evidence>
<evidence type="ECO:0000313" key="3">
    <source>
        <dbReference type="Proteomes" id="UP001595791"/>
    </source>
</evidence>
<organism evidence="2 3">
    <name type="scientific">Chitinimonas lacunae</name>
    <dbReference type="NCBI Taxonomy" id="1963018"/>
    <lineage>
        <taxon>Bacteria</taxon>
        <taxon>Pseudomonadati</taxon>
        <taxon>Pseudomonadota</taxon>
        <taxon>Betaproteobacteria</taxon>
        <taxon>Neisseriales</taxon>
        <taxon>Chitinibacteraceae</taxon>
        <taxon>Chitinimonas</taxon>
    </lineage>
</organism>
<name>A0ABV8MMJ3_9NEIS</name>
<dbReference type="Pfam" id="PF07866">
    <property type="entry name" value="DUF1653"/>
    <property type="match status" value="1"/>
</dbReference>
<dbReference type="InterPro" id="IPR037135">
    <property type="entry name" value="DUF1653-like_dom_sf"/>
</dbReference>
<protein>
    <submittedName>
        <fullName evidence="2">DUF1653 domain-containing protein</fullName>
    </submittedName>
</protein>
<gene>
    <name evidence="2" type="ORF">ACFOW7_07885</name>
</gene>
<dbReference type="Gene3D" id="2.30.30.320">
    <property type="entry name" value="DUF1653-like domain"/>
    <property type="match status" value="1"/>
</dbReference>
<accession>A0ABV8MMJ3</accession>
<dbReference type="RefSeq" id="WP_378162860.1">
    <property type="nucleotide sequence ID" value="NZ_JBHSBU010000001.1"/>
</dbReference>
<proteinExistence type="predicted"/>